<dbReference type="GO" id="GO:0015074">
    <property type="term" value="P:DNA integration"/>
    <property type="evidence" value="ECO:0007669"/>
    <property type="project" value="InterPro"/>
</dbReference>
<dbReference type="PROSITE" id="PS51898">
    <property type="entry name" value="TYR_RECOMBINASE"/>
    <property type="match status" value="1"/>
</dbReference>
<reference evidence="3 4" key="1">
    <citation type="submission" date="2018-01" db="EMBL/GenBank/DDBJ databases">
        <authorList>
            <person name="Gaut B.S."/>
            <person name="Morton B.R."/>
            <person name="Clegg M.T."/>
            <person name="Duvall M.R."/>
        </authorList>
    </citation>
    <scope>NUCLEOTIDE SEQUENCE [LARGE SCALE GENOMIC DNA]</scope>
    <source>
        <strain evidence="3">GP69</strain>
    </source>
</reference>
<dbReference type="GO" id="GO:0003677">
    <property type="term" value="F:DNA binding"/>
    <property type="evidence" value="ECO:0007669"/>
    <property type="project" value="InterPro"/>
</dbReference>
<dbReference type="EMBL" id="OFSM01000018">
    <property type="protein sequence ID" value="SOY30668.1"/>
    <property type="molecule type" value="Genomic_DNA"/>
</dbReference>
<keyword evidence="4" id="KW-1185">Reference proteome</keyword>
<dbReference type="PANTHER" id="PTHR30349:SF82">
    <property type="entry name" value="INTEGRASE_RECOMBINASE YOEC-RELATED"/>
    <property type="match status" value="1"/>
</dbReference>
<dbReference type="RefSeq" id="WP_103240683.1">
    <property type="nucleotide sequence ID" value="NZ_JANJZD010000018.1"/>
</dbReference>
<dbReference type="InterPro" id="IPR013762">
    <property type="entry name" value="Integrase-like_cat_sf"/>
</dbReference>
<protein>
    <submittedName>
        <fullName evidence="3">Site-specific tyrosine recombinase XerC</fullName>
    </submittedName>
</protein>
<sequence>MCTTQPIRNAEQLKTFKEYYHSKKPDARNYLLIVIGLNSALRISDILSLTYGDVYDYLKEKWKTHISIREQKTGKQNCIYMNQEIQNALEQYTTPSQHISSSWLFGSQRQQSHPLSRYQAYRIVKNAGVFAGLDQNISCHSLRKTFGYHAWKQGIQPALLMSIYNHSSYNITKRYLCIDQEDRDEVFAKIQL</sequence>
<evidence type="ECO:0000259" key="2">
    <source>
        <dbReference type="PROSITE" id="PS51898"/>
    </source>
</evidence>
<dbReference type="InterPro" id="IPR050090">
    <property type="entry name" value="Tyrosine_recombinase_XerCD"/>
</dbReference>
<organism evidence="3 4">
    <name type="scientific">Acetatifactor muris</name>
    <dbReference type="NCBI Taxonomy" id="879566"/>
    <lineage>
        <taxon>Bacteria</taxon>
        <taxon>Bacillati</taxon>
        <taxon>Bacillota</taxon>
        <taxon>Clostridia</taxon>
        <taxon>Lachnospirales</taxon>
        <taxon>Lachnospiraceae</taxon>
        <taxon>Acetatifactor</taxon>
    </lineage>
</organism>
<dbReference type="Pfam" id="PF00589">
    <property type="entry name" value="Phage_integrase"/>
    <property type="match status" value="1"/>
</dbReference>
<evidence type="ECO:0000313" key="4">
    <source>
        <dbReference type="Proteomes" id="UP000236311"/>
    </source>
</evidence>
<dbReference type="GO" id="GO:0006310">
    <property type="term" value="P:DNA recombination"/>
    <property type="evidence" value="ECO:0007669"/>
    <property type="project" value="UniProtKB-KW"/>
</dbReference>
<proteinExistence type="predicted"/>
<dbReference type="Gene3D" id="1.10.443.10">
    <property type="entry name" value="Intergrase catalytic core"/>
    <property type="match status" value="1"/>
</dbReference>
<feature type="domain" description="Tyr recombinase" evidence="2">
    <location>
        <begin position="3"/>
        <end position="188"/>
    </location>
</feature>
<evidence type="ECO:0000256" key="1">
    <source>
        <dbReference type="ARBA" id="ARBA00023172"/>
    </source>
</evidence>
<gene>
    <name evidence="3" type="ORF">AMURIS_03399</name>
</gene>
<accession>A0A2K4ZJL2</accession>
<dbReference type="AlphaFoldDB" id="A0A2K4ZJL2"/>
<evidence type="ECO:0000313" key="3">
    <source>
        <dbReference type="EMBL" id="SOY30668.1"/>
    </source>
</evidence>
<dbReference type="InterPro" id="IPR002104">
    <property type="entry name" value="Integrase_catalytic"/>
</dbReference>
<dbReference type="SUPFAM" id="SSF56349">
    <property type="entry name" value="DNA breaking-rejoining enzymes"/>
    <property type="match status" value="1"/>
</dbReference>
<name>A0A2K4ZJL2_9FIRM</name>
<dbReference type="PANTHER" id="PTHR30349">
    <property type="entry name" value="PHAGE INTEGRASE-RELATED"/>
    <property type="match status" value="1"/>
</dbReference>
<dbReference type="InterPro" id="IPR011010">
    <property type="entry name" value="DNA_brk_join_enz"/>
</dbReference>
<dbReference type="OrthoDB" id="9788852at2"/>
<dbReference type="Proteomes" id="UP000236311">
    <property type="component" value="Unassembled WGS sequence"/>
</dbReference>
<keyword evidence="1" id="KW-0233">DNA recombination</keyword>